<accession>A0A1B6KTP7</accession>
<dbReference type="InterPro" id="IPR001648">
    <property type="entry name" value="Ribosomal_bS18"/>
</dbReference>
<dbReference type="AlphaFoldDB" id="A0A1B6KTP7"/>
<keyword evidence="3" id="KW-0687">Ribonucleoprotein</keyword>
<organism evidence="4">
    <name type="scientific">Graphocephala atropunctata</name>
    <dbReference type="NCBI Taxonomy" id="36148"/>
    <lineage>
        <taxon>Eukaryota</taxon>
        <taxon>Metazoa</taxon>
        <taxon>Ecdysozoa</taxon>
        <taxon>Arthropoda</taxon>
        <taxon>Hexapoda</taxon>
        <taxon>Insecta</taxon>
        <taxon>Pterygota</taxon>
        <taxon>Neoptera</taxon>
        <taxon>Paraneoptera</taxon>
        <taxon>Hemiptera</taxon>
        <taxon>Auchenorrhyncha</taxon>
        <taxon>Membracoidea</taxon>
        <taxon>Cicadellidae</taxon>
        <taxon>Cicadellinae</taxon>
        <taxon>Cicadellini</taxon>
        <taxon>Graphocephala</taxon>
    </lineage>
</organism>
<dbReference type="GO" id="GO:0070181">
    <property type="term" value="F:small ribosomal subunit rRNA binding"/>
    <property type="evidence" value="ECO:0007669"/>
    <property type="project" value="TreeGrafter"/>
</dbReference>
<evidence type="ECO:0000256" key="2">
    <source>
        <dbReference type="ARBA" id="ARBA00022980"/>
    </source>
</evidence>
<dbReference type="EMBL" id="GEBQ01025170">
    <property type="protein sequence ID" value="JAT14807.1"/>
    <property type="molecule type" value="Transcribed_RNA"/>
</dbReference>
<feature type="non-terminal residue" evidence="4">
    <location>
        <position position="174"/>
    </location>
</feature>
<dbReference type="GO" id="GO:0032543">
    <property type="term" value="P:mitochondrial translation"/>
    <property type="evidence" value="ECO:0007669"/>
    <property type="project" value="TreeGrafter"/>
</dbReference>
<dbReference type="GO" id="GO:0003735">
    <property type="term" value="F:structural constituent of ribosome"/>
    <property type="evidence" value="ECO:0007669"/>
    <property type="project" value="InterPro"/>
</dbReference>
<sequence>MAFLSLFTNRLGGIIPKPATLVTQFAKCGTSAKDFIGEHQEAENCNEDHPVSDMDNPFQKDRRLCILCKMNITPDYKNPKLLSQFVSMYTGKIYGRHITGLCKTRQEQVEKEILKSQNAGMMPYYLKDPAFMQDPQLFNPDTPFRNHSYYLKDPAFMQDPQLFNPDTPFRNHSY</sequence>
<evidence type="ECO:0000256" key="3">
    <source>
        <dbReference type="ARBA" id="ARBA00023274"/>
    </source>
</evidence>
<evidence type="ECO:0000313" key="4">
    <source>
        <dbReference type="EMBL" id="JAT14807.1"/>
    </source>
</evidence>
<dbReference type="NCBIfam" id="TIGR00165">
    <property type="entry name" value="S18"/>
    <property type="match status" value="1"/>
</dbReference>
<reference evidence="4" key="1">
    <citation type="submission" date="2015-11" db="EMBL/GenBank/DDBJ databases">
        <title>De novo transcriptome assembly of four potential Pierce s Disease insect vectors from Arizona vineyards.</title>
        <authorList>
            <person name="Tassone E.E."/>
        </authorList>
    </citation>
    <scope>NUCLEOTIDE SEQUENCE</scope>
</reference>
<evidence type="ECO:0008006" key="5">
    <source>
        <dbReference type="Google" id="ProtNLM"/>
    </source>
</evidence>
<keyword evidence="2" id="KW-0689">Ribosomal protein</keyword>
<dbReference type="PANTHER" id="PTHR13479:SF40">
    <property type="entry name" value="SMALL RIBOSOMAL SUBUNIT PROTEIN BS18M"/>
    <property type="match status" value="1"/>
</dbReference>
<proteinExistence type="inferred from homology"/>
<dbReference type="SUPFAM" id="SSF46911">
    <property type="entry name" value="Ribosomal protein S18"/>
    <property type="match status" value="1"/>
</dbReference>
<dbReference type="InterPro" id="IPR036870">
    <property type="entry name" value="Ribosomal_bS18_sf"/>
</dbReference>
<protein>
    <recommendedName>
        <fullName evidence="5">28S ribosomal protein S18c, mitochondrial</fullName>
    </recommendedName>
</protein>
<comment type="similarity">
    <text evidence="1">Belongs to the bacterial ribosomal protein bS18 family.</text>
</comment>
<dbReference type="GO" id="GO:0005763">
    <property type="term" value="C:mitochondrial small ribosomal subunit"/>
    <property type="evidence" value="ECO:0007669"/>
    <property type="project" value="TreeGrafter"/>
</dbReference>
<gene>
    <name evidence="4" type="ORF">g.9947</name>
</gene>
<dbReference type="PANTHER" id="PTHR13479">
    <property type="entry name" value="30S RIBOSOMAL PROTEIN S18"/>
    <property type="match status" value="1"/>
</dbReference>
<evidence type="ECO:0000256" key="1">
    <source>
        <dbReference type="ARBA" id="ARBA00005589"/>
    </source>
</evidence>
<name>A0A1B6KTP7_9HEMI</name>
<dbReference type="Gene3D" id="4.10.640.10">
    <property type="entry name" value="Ribosomal protein S18"/>
    <property type="match status" value="1"/>
</dbReference>
<dbReference type="Pfam" id="PF01084">
    <property type="entry name" value="Ribosomal_S18"/>
    <property type="match status" value="1"/>
</dbReference>